<evidence type="ECO:0000259" key="1">
    <source>
        <dbReference type="Pfam" id="PF20037"/>
    </source>
</evidence>
<dbReference type="Pfam" id="PF20037">
    <property type="entry name" value="DUF6440"/>
    <property type="match status" value="1"/>
</dbReference>
<organism evidence="2">
    <name type="scientific">bioreactor metagenome</name>
    <dbReference type="NCBI Taxonomy" id="1076179"/>
    <lineage>
        <taxon>unclassified sequences</taxon>
        <taxon>metagenomes</taxon>
        <taxon>ecological metagenomes</taxon>
    </lineage>
</organism>
<evidence type="ECO:0000313" key="2">
    <source>
        <dbReference type="EMBL" id="MPM27036.1"/>
    </source>
</evidence>
<sequence length="55" mass="6314">MRPRFEQIYTQGTLTQTEIWVDRETGVHYLFHRNGSAAGVTPLLDQDGKPVILEK</sequence>
<comment type="caution">
    <text evidence="2">The sequence shown here is derived from an EMBL/GenBank/DDBJ whole genome shotgun (WGS) entry which is preliminary data.</text>
</comment>
<reference evidence="2" key="1">
    <citation type="submission" date="2019-08" db="EMBL/GenBank/DDBJ databases">
        <authorList>
            <person name="Kucharzyk K."/>
            <person name="Murdoch R.W."/>
            <person name="Higgins S."/>
            <person name="Loffler F."/>
        </authorList>
    </citation>
    <scope>NUCLEOTIDE SEQUENCE</scope>
</reference>
<gene>
    <name evidence="2" type="ORF">SDC9_73541</name>
</gene>
<dbReference type="AlphaFoldDB" id="A0A644YEV9"/>
<dbReference type="InterPro" id="IPR045515">
    <property type="entry name" value="DUF6440"/>
</dbReference>
<accession>A0A644YEV9</accession>
<proteinExistence type="predicted"/>
<dbReference type="EMBL" id="VSSQ01004891">
    <property type="protein sequence ID" value="MPM27036.1"/>
    <property type="molecule type" value="Genomic_DNA"/>
</dbReference>
<protein>
    <recommendedName>
        <fullName evidence="1">DUF6440 domain-containing protein</fullName>
    </recommendedName>
</protein>
<name>A0A644YEV9_9ZZZZ</name>
<feature type="domain" description="DUF6440" evidence="1">
    <location>
        <begin position="4"/>
        <end position="52"/>
    </location>
</feature>